<feature type="transmembrane region" description="Helical" evidence="1">
    <location>
        <begin position="37"/>
        <end position="61"/>
    </location>
</feature>
<accession>A0ABR7HI63</accession>
<evidence type="ECO:0000256" key="1">
    <source>
        <dbReference type="SAM" id="Phobius"/>
    </source>
</evidence>
<sequence>MDNENINYSDYKYDFESKIVMNEQDYLDFNNLSYKRLAIIFIIEFIITGFITTRILILKSFNYYFQSETTDDMQLYLILSAVIILLMGVIYFKTQRNIKNSYKRALFTTGEKYITHTTYFGEKIITVTKNISREFDYSSITGVYETEKYILLKLQFNLFLIIGKDIKSNINNVDFISYIFSKSPNIKKKVVINVTNQKKVAFVFMCLTIALFVINLIIAVL</sequence>
<dbReference type="Proteomes" id="UP000636755">
    <property type="component" value="Unassembled WGS sequence"/>
</dbReference>
<keyword evidence="1" id="KW-0472">Membrane</keyword>
<keyword evidence="1" id="KW-0812">Transmembrane</keyword>
<proteinExistence type="predicted"/>
<reference evidence="3 4" key="1">
    <citation type="submission" date="2020-08" db="EMBL/GenBank/DDBJ databases">
        <title>Genome public.</title>
        <authorList>
            <person name="Liu C."/>
            <person name="Sun Q."/>
        </authorList>
    </citation>
    <scope>NUCLEOTIDE SEQUENCE [LARGE SCALE GENOMIC DNA]</scope>
    <source>
        <strain evidence="3 4">NSJ-71</strain>
    </source>
</reference>
<dbReference type="Pfam" id="PF14317">
    <property type="entry name" value="YcxB"/>
    <property type="match status" value="1"/>
</dbReference>
<dbReference type="RefSeq" id="WP_186934585.1">
    <property type="nucleotide sequence ID" value="NZ_JACOPS010000001.1"/>
</dbReference>
<comment type="caution">
    <text evidence="3">The sequence shown here is derived from an EMBL/GenBank/DDBJ whole genome shotgun (WGS) entry which is preliminary data.</text>
</comment>
<keyword evidence="4" id="KW-1185">Reference proteome</keyword>
<dbReference type="InterPro" id="IPR025588">
    <property type="entry name" value="YcxB-like_C"/>
</dbReference>
<feature type="transmembrane region" description="Helical" evidence="1">
    <location>
        <begin position="200"/>
        <end position="220"/>
    </location>
</feature>
<evidence type="ECO:0000313" key="3">
    <source>
        <dbReference type="EMBL" id="MBC5727204.1"/>
    </source>
</evidence>
<organism evidence="3 4">
    <name type="scientific">Ruminococcus intestinalis</name>
    <dbReference type="NCBI Taxonomy" id="2763066"/>
    <lineage>
        <taxon>Bacteria</taxon>
        <taxon>Bacillati</taxon>
        <taxon>Bacillota</taxon>
        <taxon>Clostridia</taxon>
        <taxon>Eubacteriales</taxon>
        <taxon>Oscillospiraceae</taxon>
        <taxon>Ruminococcus</taxon>
    </lineage>
</organism>
<evidence type="ECO:0000313" key="4">
    <source>
        <dbReference type="Proteomes" id="UP000636755"/>
    </source>
</evidence>
<protein>
    <submittedName>
        <fullName evidence="3">YcxB family protein</fullName>
    </submittedName>
</protein>
<feature type="domain" description="YcxB-like C-terminal" evidence="2">
    <location>
        <begin position="122"/>
        <end position="165"/>
    </location>
</feature>
<keyword evidence="1" id="KW-1133">Transmembrane helix</keyword>
<name>A0ABR7HI63_9FIRM</name>
<dbReference type="EMBL" id="JACOPS010000001">
    <property type="protein sequence ID" value="MBC5727204.1"/>
    <property type="molecule type" value="Genomic_DNA"/>
</dbReference>
<feature type="transmembrane region" description="Helical" evidence="1">
    <location>
        <begin position="73"/>
        <end position="92"/>
    </location>
</feature>
<evidence type="ECO:0000259" key="2">
    <source>
        <dbReference type="Pfam" id="PF14317"/>
    </source>
</evidence>
<gene>
    <name evidence="3" type="ORF">H8R91_01410</name>
</gene>